<proteinExistence type="predicted"/>
<comment type="caution">
    <text evidence="1">The sequence shown here is derived from an EMBL/GenBank/DDBJ whole genome shotgun (WGS) entry which is preliminary data.</text>
</comment>
<organism evidence="1 2">
    <name type="scientific">Chitinimonas lacunae</name>
    <dbReference type="NCBI Taxonomy" id="1963018"/>
    <lineage>
        <taxon>Bacteria</taxon>
        <taxon>Pseudomonadati</taxon>
        <taxon>Pseudomonadota</taxon>
        <taxon>Betaproteobacteria</taxon>
        <taxon>Neisseriales</taxon>
        <taxon>Chitinibacteraceae</taxon>
        <taxon>Chitinimonas</taxon>
    </lineage>
</organism>
<dbReference type="EMBL" id="JBHSBU010000001">
    <property type="protein sequence ID" value="MFC4160156.1"/>
    <property type="molecule type" value="Genomic_DNA"/>
</dbReference>
<accession>A0ABV8MT43</accession>
<keyword evidence="2" id="KW-1185">Reference proteome</keyword>
<reference evidence="2" key="1">
    <citation type="journal article" date="2019" name="Int. J. Syst. Evol. Microbiol.">
        <title>The Global Catalogue of Microorganisms (GCM) 10K type strain sequencing project: providing services to taxonomists for standard genome sequencing and annotation.</title>
        <authorList>
            <consortium name="The Broad Institute Genomics Platform"/>
            <consortium name="The Broad Institute Genome Sequencing Center for Infectious Disease"/>
            <person name="Wu L."/>
            <person name="Ma J."/>
        </authorList>
    </citation>
    <scope>NUCLEOTIDE SEQUENCE [LARGE SCALE GENOMIC DNA]</scope>
    <source>
        <strain evidence="2">LMG 29894</strain>
    </source>
</reference>
<dbReference type="RefSeq" id="WP_378164672.1">
    <property type="nucleotide sequence ID" value="NZ_JBHSBU010000001.1"/>
</dbReference>
<name>A0ABV8MT43_9NEIS</name>
<dbReference type="Gene3D" id="3.30.1460.10">
    <property type="match status" value="1"/>
</dbReference>
<dbReference type="Pfam" id="PF05932">
    <property type="entry name" value="CesT"/>
    <property type="match status" value="1"/>
</dbReference>
<dbReference type="InterPro" id="IPR010261">
    <property type="entry name" value="Tir_chaperone"/>
</dbReference>
<dbReference type="Proteomes" id="UP001595791">
    <property type="component" value="Unassembled WGS sequence"/>
</dbReference>
<evidence type="ECO:0000313" key="1">
    <source>
        <dbReference type="EMBL" id="MFC4160156.1"/>
    </source>
</evidence>
<evidence type="ECO:0000313" key="2">
    <source>
        <dbReference type="Proteomes" id="UP001595791"/>
    </source>
</evidence>
<sequence length="154" mass="16984">MEFHPLLAQLGQRLNLNVTGLDPATDVVQLTLGERLITIERQAERGVLSLSALLCFYPEPQQMAELCELLLEAHAFGILTNDACFALSRHNSQVLLFRNLPLDGLDPDHLLAALERFIAVLDVWKEALDSGRLFQVLQTPSSNQTTTAASVSFA</sequence>
<dbReference type="CDD" id="cd16364">
    <property type="entry name" value="T3SC_I-like"/>
    <property type="match status" value="1"/>
</dbReference>
<protein>
    <submittedName>
        <fullName evidence="1">Type III secretion system chaperone</fullName>
    </submittedName>
</protein>
<dbReference type="SUPFAM" id="SSF69635">
    <property type="entry name" value="Type III secretory system chaperone-like"/>
    <property type="match status" value="1"/>
</dbReference>
<gene>
    <name evidence="1" type="ORF">ACFOW7_12430</name>
</gene>